<dbReference type="GO" id="GO:0008234">
    <property type="term" value="F:cysteine-type peptidase activity"/>
    <property type="evidence" value="ECO:0007669"/>
    <property type="project" value="UniProtKB-KW"/>
</dbReference>
<dbReference type="RefSeq" id="WP_229789274.1">
    <property type="nucleotide sequence ID" value="NZ_BMQC01000001.1"/>
</dbReference>
<evidence type="ECO:0000256" key="4">
    <source>
        <dbReference type="ARBA" id="ARBA00022692"/>
    </source>
</evidence>
<evidence type="ECO:0000256" key="10">
    <source>
        <dbReference type="ARBA" id="ARBA00023136"/>
    </source>
</evidence>
<proteinExistence type="inferred from homology"/>
<feature type="transmembrane region" description="Helical" evidence="13">
    <location>
        <begin position="389"/>
        <end position="416"/>
    </location>
</feature>
<dbReference type="GO" id="GO:0006508">
    <property type="term" value="P:proteolysis"/>
    <property type="evidence" value="ECO:0007669"/>
    <property type="project" value="InterPro"/>
</dbReference>
<evidence type="ECO:0000259" key="15">
    <source>
        <dbReference type="PROSITE" id="PS50929"/>
    </source>
</evidence>
<dbReference type="PANTHER" id="PTHR24221:SF654">
    <property type="entry name" value="ATP-BINDING CASSETTE SUB-FAMILY B MEMBER 6"/>
    <property type="match status" value="1"/>
</dbReference>
<feature type="transmembrane region" description="Helical" evidence="13">
    <location>
        <begin position="208"/>
        <end position="228"/>
    </location>
</feature>
<evidence type="ECO:0000256" key="2">
    <source>
        <dbReference type="ARBA" id="ARBA00022448"/>
    </source>
</evidence>
<protein>
    <submittedName>
        <fullName evidence="17">NHLP family bacteriocin export ABC transporter peptidase/permease/ATPase</fullName>
    </submittedName>
</protein>
<evidence type="ECO:0000256" key="8">
    <source>
        <dbReference type="ARBA" id="ARBA00022927"/>
    </source>
</evidence>
<reference evidence="17" key="1">
    <citation type="journal article" date="2014" name="Int. J. Syst. Evol. Microbiol.">
        <title>Complete genome sequence of Corynebacterium casei LMG S-19264T (=DSM 44701T), isolated from a smear-ripened cheese.</title>
        <authorList>
            <consortium name="US DOE Joint Genome Institute (JGI-PGF)"/>
            <person name="Walter F."/>
            <person name="Albersmeier A."/>
            <person name="Kalinowski J."/>
            <person name="Ruckert C."/>
        </authorList>
    </citation>
    <scope>NUCLEOTIDE SEQUENCE</scope>
    <source>
        <strain evidence="17">JCM 3091</strain>
    </source>
</reference>
<name>A0A8J3FHN1_9ACTN</name>
<dbReference type="EMBL" id="BMQC01000001">
    <property type="protein sequence ID" value="GGK15123.1"/>
    <property type="molecule type" value="Genomic_DNA"/>
</dbReference>
<evidence type="ECO:0000259" key="14">
    <source>
        <dbReference type="PROSITE" id="PS50893"/>
    </source>
</evidence>
<gene>
    <name evidence="17" type="ORF">GCM10010124_04640</name>
</gene>
<dbReference type="Proteomes" id="UP000662200">
    <property type="component" value="Unassembled WGS sequence"/>
</dbReference>
<feature type="transmembrane region" description="Helical" evidence="13">
    <location>
        <begin position="173"/>
        <end position="196"/>
    </location>
</feature>
<dbReference type="PROSITE" id="PS50929">
    <property type="entry name" value="ABC_TM1F"/>
    <property type="match status" value="1"/>
</dbReference>
<evidence type="ECO:0000256" key="1">
    <source>
        <dbReference type="ARBA" id="ARBA00004651"/>
    </source>
</evidence>
<dbReference type="SUPFAM" id="SSF52540">
    <property type="entry name" value="P-loop containing nucleoside triphosphate hydrolases"/>
    <property type="match status" value="1"/>
</dbReference>
<keyword evidence="4 13" id="KW-0812">Transmembrane</keyword>
<dbReference type="AlphaFoldDB" id="A0A8J3FHN1"/>
<evidence type="ECO:0000313" key="18">
    <source>
        <dbReference type="Proteomes" id="UP000662200"/>
    </source>
</evidence>
<dbReference type="GO" id="GO:0016887">
    <property type="term" value="F:ATP hydrolysis activity"/>
    <property type="evidence" value="ECO:0007669"/>
    <property type="project" value="InterPro"/>
</dbReference>
<keyword evidence="6" id="KW-0645">Protease</keyword>
<comment type="subcellular location">
    <subcellularLocation>
        <location evidence="1">Cell membrane</location>
        <topology evidence="1">Multi-pass membrane protein</topology>
    </subcellularLocation>
</comment>
<dbReference type="FunFam" id="3.40.50.300:FF:000299">
    <property type="entry name" value="ABC transporter ATP-binding protein/permease"/>
    <property type="match status" value="1"/>
</dbReference>
<evidence type="ECO:0000256" key="12">
    <source>
        <dbReference type="ARBA" id="ARBA00061644"/>
    </source>
</evidence>
<dbReference type="SMART" id="SM00382">
    <property type="entry name" value="AAA"/>
    <property type="match status" value="1"/>
</dbReference>
<evidence type="ECO:0000313" key="17">
    <source>
        <dbReference type="EMBL" id="GGK15123.1"/>
    </source>
</evidence>
<dbReference type="PROSITE" id="PS00211">
    <property type="entry name" value="ABC_TRANSPORTER_1"/>
    <property type="match status" value="1"/>
</dbReference>
<accession>A0A8J3FHN1</accession>
<dbReference type="InterPro" id="IPR003593">
    <property type="entry name" value="AAA+_ATPase"/>
</dbReference>
<dbReference type="SUPFAM" id="SSF90123">
    <property type="entry name" value="ABC transporter transmembrane region"/>
    <property type="match status" value="1"/>
</dbReference>
<evidence type="ECO:0000256" key="7">
    <source>
        <dbReference type="ARBA" id="ARBA00022840"/>
    </source>
</evidence>
<dbReference type="Pfam" id="PF03412">
    <property type="entry name" value="Peptidase_C39"/>
    <property type="match status" value="1"/>
</dbReference>
<evidence type="ECO:0000259" key="16">
    <source>
        <dbReference type="PROSITE" id="PS50990"/>
    </source>
</evidence>
<feature type="domain" description="ABC transporter" evidence="14">
    <location>
        <begin position="488"/>
        <end position="721"/>
    </location>
</feature>
<keyword evidence="6" id="KW-0788">Thiol protease</keyword>
<dbReference type="InterPro" id="IPR017871">
    <property type="entry name" value="ABC_transporter-like_CS"/>
</dbReference>
<dbReference type="GO" id="GO:0005886">
    <property type="term" value="C:plasma membrane"/>
    <property type="evidence" value="ECO:0007669"/>
    <property type="project" value="UniProtKB-SubCell"/>
</dbReference>
<dbReference type="InterPro" id="IPR039421">
    <property type="entry name" value="Type_1_exporter"/>
</dbReference>
<dbReference type="Gene3D" id="3.40.50.300">
    <property type="entry name" value="P-loop containing nucleotide triphosphate hydrolases"/>
    <property type="match status" value="1"/>
</dbReference>
<keyword evidence="10 13" id="KW-0472">Membrane</keyword>
<dbReference type="InterPro" id="IPR036640">
    <property type="entry name" value="ABC1_TM_sf"/>
</dbReference>
<dbReference type="InterPro" id="IPR005074">
    <property type="entry name" value="Peptidase_C39"/>
</dbReference>
<dbReference type="NCBIfam" id="TIGR03796">
    <property type="entry name" value="NHLM_micro_ABC1"/>
    <property type="match status" value="1"/>
</dbReference>
<keyword evidence="8" id="KW-0653">Protein transport</keyword>
<keyword evidence="9 13" id="KW-1133">Transmembrane helix</keyword>
<dbReference type="PROSITE" id="PS50990">
    <property type="entry name" value="PEPTIDASE_C39"/>
    <property type="match status" value="1"/>
</dbReference>
<dbReference type="Pfam" id="PF00664">
    <property type="entry name" value="ABC_membrane"/>
    <property type="match status" value="1"/>
</dbReference>
<dbReference type="Pfam" id="PF00005">
    <property type="entry name" value="ABC_tran"/>
    <property type="match status" value="1"/>
</dbReference>
<dbReference type="InterPro" id="IPR003439">
    <property type="entry name" value="ABC_transporter-like_ATP-bd"/>
</dbReference>
<organism evidence="17 18">
    <name type="scientific">Pilimelia terevasa</name>
    <dbReference type="NCBI Taxonomy" id="53372"/>
    <lineage>
        <taxon>Bacteria</taxon>
        <taxon>Bacillati</taxon>
        <taxon>Actinomycetota</taxon>
        <taxon>Actinomycetes</taxon>
        <taxon>Micromonosporales</taxon>
        <taxon>Micromonosporaceae</taxon>
        <taxon>Pilimelia</taxon>
    </lineage>
</organism>
<comment type="similarity">
    <text evidence="12">Belongs to the ABC transporter superfamily. Lipid exporter (TC 3.A.1.106) family.</text>
</comment>
<dbReference type="GO" id="GO:0015031">
    <property type="term" value="P:protein transport"/>
    <property type="evidence" value="ECO:0007669"/>
    <property type="project" value="UniProtKB-KW"/>
</dbReference>
<evidence type="ECO:0000256" key="11">
    <source>
        <dbReference type="ARBA" id="ARBA00043264"/>
    </source>
</evidence>
<dbReference type="InterPro" id="IPR022514">
    <property type="entry name" value="NHPM_micro_ABC1"/>
</dbReference>
<keyword evidence="7" id="KW-0067">ATP-binding</keyword>
<feature type="transmembrane region" description="Helical" evidence="13">
    <location>
        <begin position="296"/>
        <end position="324"/>
    </location>
</feature>
<feature type="domain" description="ABC transmembrane type-1" evidence="15">
    <location>
        <begin position="174"/>
        <end position="453"/>
    </location>
</feature>
<dbReference type="Gene3D" id="1.20.1560.10">
    <property type="entry name" value="ABC transporter type 1, transmembrane domain"/>
    <property type="match status" value="1"/>
</dbReference>
<comment type="caution">
    <text evidence="17">The sequence shown here is derived from an EMBL/GenBank/DDBJ whole genome shotgun (WGS) entry which is preliminary data.</text>
</comment>
<dbReference type="Gene3D" id="3.90.70.10">
    <property type="entry name" value="Cysteine proteinases"/>
    <property type="match status" value="1"/>
</dbReference>
<dbReference type="GO" id="GO:0140359">
    <property type="term" value="F:ABC-type transporter activity"/>
    <property type="evidence" value="ECO:0007669"/>
    <property type="project" value="InterPro"/>
</dbReference>
<evidence type="ECO:0000256" key="13">
    <source>
        <dbReference type="SAM" id="Phobius"/>
    </source>
</evidence>
<keyword evidence="6" id="KW-0378">Hydrolase</keyword>
<dbReference type="InterPro" id="IPR011527">
    <property type="entry name" value="ABC1_TM_dom"/>
</dbReference>
<feature type="domain" description="Peptidase C39" evidence="16">
    <location>
        <begin position="22"/>
        <end position="141"/>
    </location>
</feature>
<dbReference type="InterPro" id="IPR027417">
    <property type="entry name" value="P-loop_NTPase"/>
</dbReference>
<dbReference type="PROSITE" id="PS50893">
    <property type="entry name" value="ABC_TRANSPORTER_2"/>
    <property type="match status" value="1"/>
</dbReference>
<sequence>MTAAAPPGRRHRRPVRVPTVLQMEAVECGAAALAMVLRHFGRHVPLEELRVACQVSRDGSNAVSILHAARAYGLTATGARRELDDLAGAAFPLIAFWDFNHFLVVEGTSRAGLHVNDPASGRRLVPWDDADARFTGVVLDLHPGPGFVRAGRPPGTLRSLGGRLRGSWDGVRYVLLAGAALIVPLMGAPIATQLFTDEVLVPAAPNQAGALLAALAVMIALQLWLAWWQRTVINRFNVRLSVMMASGFLRHALRLPLTFYAQRSVGDVAYRLQLGGEVAQVVSSQLVPALLQVFTAVLYLALMLVLSPALTLIAVAAAVIDVVVLRAAQRHREDASGVVVREESALHATSYYGLRTIESVKASGGEDDLFGKVTGFHARAANARQKLELPFTVISAVPALTAQLATIAVIGVGALLVLRDALTLGQLMAFAVLVAGFLNPIGVLVSLGGALQQARGHLDRIDDLLRYPTPPPPPAADALPAGRLRGEVELRGVTFGYSPNKPPLLDNFSLHVRPGQRVALVGGSGSGKTTVARLVTGLVAPWSGEIAFDGVPRDRLPAPLLAASLALVDQEIVLFAGSVRDNISFLDSTLPDSAVVAAARDAAIHEDVSVRPGGYGAPVADGGRNFSGGQQQRIEIARALSVDPTILVLDEATSALDPGTEQLIDQAVRRRACTTIVVAHRLSTIRDCDEIIVLDRGRVAERGTHDALMRRGGAYAALVTA</sequence>
<keyword evidence="18" id="KW-1185">Reference proteome</keyword>
<evidence type="ECO:0000256" key="3">
    <source>
        <dbReference type="ARBA" id="ARBA00022475"/>
    </source>
</evidence>
<dbReference type="PANTHER" id="PTHR24221">
    <property type="entry name" value="ATP-BINDING CASSETTE SUB-FAMILY B"/>
    <property type="match status" value="1"/>
</dbReference>
<dbReference type="GO" id="GO:0043213">
    <property type="term" value="P:bacteriocin transport"/>
    <property type="evidence" value="ECO:0007669"/>
    <property type="project" value="UniProtKB-KW"/>
</dbReference>
<evidence type="ECO:0000256" key="9">
    <source>
        <dbReference type="ARBA" id="ARBA00022989"/>
    </source>
</evidence>
<reference evidence="17" key="2">
    <citation type="submission" date="2020-09" db="EMBL/GenBank/DDBJ databases">
        <authorList>
            <person name="Sun Q."/>
            <person name="Ohkuma M."/>
        </authorList>
    </citation>
    <scope>NUCLEOTIDE SEQUENCE</scope>
    <source>
        <strain evidence="17">JCM 3091</strain>
    </source>
</reference>
<keyword evidence="3" id="KW-1003">Cell membrane</keyword>
<feature type="transmembrane region" description="Helical" evidence="13">
    <location>
        <begin position="428"/>
        <end position="451"/>
    </location>
</feature>
<keyword evidence="2" id="KW-0813">Transport</keyword>
<dbReference type="GO" id="GO:0034040">
    <property type="term" value="F:ATPase-coupled lipid transmembrane transporter activity"/>
    <property type="evidence" value="ECO:0007669"/>
    <property type="project" value="TreeGrafter"/>
</dbReference>
<dbReference type="GO" id="GO:0005524">
    <property type="term" value="F:ATP binding"/>
    <property type="evidence" value="ECO:0007669"/>
    <property type="project" value="UniProtKB-KW"/>
</dbReference>
<keyword evidence="11" id="KW-0080">Bacteriocin transport</keyword>
<evidence type="ECO:0000256" key="5">
    <source>
        <dbReference type="ARBA" id="ARBA00022741"/>
    </source>
</evidence>
<evidence type="ECO:0000256" key="6">
    <source>
        <dbReference type="ARBA" id="ARBA00022807"/>
    </source>
</evidence>
<keyword evidence="5" id="KW-0547">Nucleotide-binding</keyword>